<dbReference type="SUPFAM" id="SSF56784">
    <property type="entry name" value="HAD-like"/>
    <property type="match status" value="1"/>
</dbReference>
<sequence length="268" mass="30032">MGTKRKQAGHGGENLKRFKGRKSVQAIELAAGSRYNGGVWKDILQWKGKRMTEAIIFDMDGLMFDTETISIPSWVKAGEILGYPITEAMIFELFGMNPVAVNAYWKEHFGDSFDCGAAMKLHLDYMEDYVRENGVPLKPGLITLLDFLKERGYWFTIASSTQRPMIKMYLERAEIGHYFTDQIVGGDEIINGKPAPDIYLKAAQKLGTAPECCMVFEDSLAGIESAWRAGMKPVMVPDKVPADAVTEERLYAKLKTLDEGIELLIKES</sequence>
<dbReference type="KEGG" id="elm:ELI_0488"/>
<dbReference type="Proteomes" id="UP000006873">
    <property type="component" value="Chromosome"/>
</dbReference>
<reference key="1">
    <citation type="submission" date="2010-09" db="EMBL/GenBank/DDBJ databases">
        <authorList>
            <person name="Roh H."/>
            <person name="Ko H.-J."/>
            <person name="Kim D."/>
            <person name="Choi D.G."/>
            <person name="Park S."/>
            <person name="Kim S."/>
            <person name="Kim K.H."/>
            <person name="Chang I.S."/>
            <person name="Choi I.-G."/>
        </authorList>
    </citation>
    <scope>NUCLEOTIDE SEQUENCE</scope>
    <source>
        <strain>KIST612</strain>
    </source>
</reference>
<dbReference type="PANTHER" id="PTHR18901">
    <property type="entry name" value="2-DEOXYGLUCOSE-6-PHOSPHATE PHOSPHATASE 2"/>
    <property type="match status" value="1"/>
</dbReference>
<dbReference type="InterPro" id="IPR023198">
    <property type="entry name" value="PGP-like_dom2"/>
</dbReference>
<gene>
    <name evidence="1" type="ordered locus">ELI_0488</name>
</gene>
<dbReference type="Gene3D" id="1.10.150.240">
    <property type="entry name" value="Putative phosphatase, domain 2"/>
    <property type="match status" value="1"/>
</dbReference>
<accession>E3GIL9</accession>
<keyword evidence="2" id="KW-1185">Reference proteome</keyword>
<reference evidence="1 2" key="2">
    <citation type="journal article" date="2011" name="J. Bacteriol.">
        <title>Complete genome sequence of a carbon monoxide-utilizing acetogen, Eubacterium limosum KIST612.</title>
        <authorList>
            <person name="Roh H."/>
            <person name="Ko H.J."/>
            <person name="Kim D."/>
            <person name="Choi D.G."/>
            <person name="Park S."/>
            <person name="Kim S."/>
            <person name="Chang I.S."/>
            <person name="Choi I.G."/>
        </authorList>
    </citation>
    <scope>NUCLEOTIDE SEQUENCE [LARGE SCALE GENOMIC DNA]</scope>
    <source>
        <strain evidence="1 2">KIST612</strain>
    </source>
</reference>
<evidence type="ECO:0008006" key="3">
    <source>
        <dbReference type="Google" id="ProtNLM"/>
    </source>
</evidence>
<dbReference type="InterPro" id="IPR041492">
    <property type="entry name" value="HAD_2"/>
</dbReference>
<protein>
    <recommendedName>
        <fullName evidence="3">Haloacid dehalogenase superfamily, subfamily IA, variant 3 with third motif having DD or ED</fullName>
    </recommendedName>
</protein>
<dbReference type="Pfam" id="PF13419">
    <property type="entry name" value="HAD_2"/>
    <property type="match status" value="1"/>
</dbReference>
<dbReference type="InterPro" id="IPR036412">
    <property type="entry name" value="HAD-like_sf"/>
</dbReference>
<dbReference type="NCBIfam" id="TIGR01509">
    <property type="entry name" value="HAD-SF-IA-v3"/>
    <property type="match status" value="1"/>
</dbReference>
<dbReference type="AlphaFoldDB" id="E3GIL9"/>
<dbReference type="CDD" id="cd07505">
    <property type="entry name" value="HAD_BPGM-like"/>
    <property type="match status" value="1"/>
</dbReference>
<dbReference type="eggNOG" id="COG0637">
    <property type="taxonomic scope" value="Bacteria"/>
</dbReference>
<dbReference type="SFLD" id="SFLDS00003">
    <property type="entry name" value="Haloacid_Dehalogenase"/>
    <property type="match status" value="1"/>
</dbReference>
<dbReference type="EMBL" id="CP002273">
    <property type="protein sequence ID" value="ADO35504.1"/>
    <property type="molecule type" value="Genomic_DNA"/>
</dbReference>
<proteinExistence type="predicted"/>
<dbReference type="NCBIfam" id="TIGR01549">
    <property type="entry name" value="HAD-SF-IA-v1"/>
    <property type="match status" value="1"/>
</dbReference>
<name>E3GIL9_9FIRM</name>
<dbReference type="InterPro" id="IPR006439">
    <property type="entry name" value="HAD-SF_hydro_IA"/>
</dbReference>
<organism evidence="1 2">
    <name type="scientific">Eubacterium callanderi</name>
    <dbReference type="NCBI Taxonomy" id="53442"/>
    <lineage>
        <taxon>Bacteria</taxon>
        <taxon>Bacillati</taxon>
        <taxon>Bacillota</taxon>
        <taxon>Clostridia</taxon>
        <taxon>Eubacteriales</taxon>
        <taxon>Eubacteriaceae</taxon>
        <taxon>Eubacterium</taxon>
    </lineage>
</organism>
<dbReference type="InterPro" id="IPR023214">
    <property type="entry name" value="HAD_sf"/>
</dbReference>
<dbReference type="Gene3D" id="3.40.50.1000">
    <property type="entry name" value="HAD superfamily/HAD-like"/>
    <property type="match status" value="1"/>
</dbReference>
<dbReference type="SFLD" id="SFLDG01135">
    <property type="entry name" value="C1.5.6:_HAD__Beta-PGM__Phospha"/>
    <property type="match status" value="1"/>
</dbReference>
<dbReference type="HOGENOM" id="CLU_045011_13_3_9"/>
<dbReference type="SFLD" id="SFLDG01129">
    <property type="entry name" value="C1.5:_HAD__Beta-PGM__Phosphata"/>
    <property type="match status" value="1"/>
</dbReference>
<evidence type="ECO:0000313" key="1">
    <source>
        <dbReference type="EMBL" id="ADO35504.1"/>
    </source>
</evidence>
<evidence type="ECO:0000313" key="2">
    <source>
        <dbReference type="Proteomes" id="UP000006873"/>
    </source>
</evidence>
<dbReference type="PANTHER" id="PTHR18901:SF38">
    <property type="entry name" value="PSEUDOURIDINE-5'-PHOSPHATASE"/>
    <property type="match status" value="1"/>
</dbReference>